<name>D2VWI4_NAEGR</name>
<sequence>MNPFAASLLVACLFMLAMTVQVFAIKISKPNAGQRTLITDSLSIDIEGNQNVPKFGYSFANDSRIQGFKVQFARASQTDSDHNEIPSTNIALASLNYDFSEFVTNSDNSVDFNITSSGGNPTFQFRIHVNSTSKSFKFDTVISGVTWNNKAAYLSLCYKVLDRDSGNGINAANSTSTRASFGKGYFDIEPRALAINGTSVKAGLRNSGNTICVEYEKWDGTLVHDPTLGYSTSVSVSFASANSFSLLVVLVALIASLW</sequence>
<reference evidence="3 4" key="1">
    <citation type="journal article" date="2010" name="Cell">
        <title>The genome of Naegleria gruberi illuminates early eukaryotic versatility.</title>
        <authorList>
            <person name="Fritz-Laylin L.K."/>
            <person name="Prochnik S.E."/>
            <person name="Ginger M.L."/>
            <person name="Dacks J.B."/>
            <person name="Carpenter M.L."/>
            <person name="Field M.C."/>
            <person name="Kuo A."/>
            <person name="Paredez A."/>
            <person name="Chapman J."/>
            <person name="Pham J."/>
            <person name="Shu S."/>
            <person name="Neupane R."/>
            <person name="Cipriano M."/>
            <person name="Mancuso J."/>
            <person name="Tu H."/>
            <person name="Salamov A."/>
            <person name="Lindquist E."/>
            <person name="Shapiro H."/>
            <person name="Lucas S."/>
            <person name="Grigoriev I.V."/>
            <person name="Cande W.Z."/>
            <person name="Fulton C."/>
            <person name="Rokhsar D.S."/>
            <person name="Dawson S.C."/>
        </authorList>
    </citation>
    <scope>NUCLEOTIDE SEQUENCE [LARGE SCALE GENOMIC DNA]</scope>
    <source>
        <strain evidence="3 4">NEG-M</strain>
    </source>
</reference>
<dbReference type="AlphaFoldDB" id="D2VWI4"/>
<evidence type="ECO:0000256" key="2">
    <source>
        <dbReference type="SAM" id="SignalP"/>
    </source>
</evidence>
<dbReference type="VEuPathDB" id="AmoebaDB:NAEGRDRAFT_73391"/>
<dbReference type="GeneID" id="8853752"/>
<keyword evidence="1" id="KW-0472">Membrane</keyword>
<keyword evidence="1" id="KW-0812">Transmembrane</keyword>
<organism evidence="4">
    <name type="scientific">Naegleria gruberi</name>
    <name type="common">Amoeba</name>
    <dbReference type="NCBI Taxonomy" id="5762"/>
    <lineage>
        <taxon>Eukaryota</taxon>
        <taxon>Discoba</taxon>
        <taxon>Heterolobosea</taxon>
        <taxon>Tetramitia</taxon>
        <taxon>Eutetramitia</taxon>
        <taxon>Vahlkampfiidae</taxon>
        <taxon>Naegleria</taxon>
    </lineage>
</organism>
<evidence type="ECO:0000256" key="1">
    <source>
        <dbReference type="SAM" id="Phobius"/>
    </source>
</evidence>
<evidence type="ECO:0000313" key="4">
    <source>
        <dbReference type="Proteomes" id="UP000006671"/>
    </source>
</evidence>
<evidence type="ECO:0000313" key="3">
    <source>
        <dbReference type="EMBL" id="EFC38845.1"/>
    </source>
</evidence>
<dbReference type="EMBL" id="GG738904">
    <property type="protein sequence ID" value="EFC38845.1"/>
    <property type="molecule type" value="Genomic_DNA"/>
</dbReference>
<dbReference type="OrthoDB" id="10492609at2759"/>
<dbReference type="InParanoid" id="D2VWI4"/>
<accession>D2VWI4</accession>
<proteinExistence type="predicted"/>
<keyword evidence="2" id="KW-0732">Signal</keyword>
<protein>
    <submittedName>
        <fullName evidence="3">Predicted protein</fullName>
    </submittedName>
</protein>
<gene>
    <name evidence="3" type="ORF">NAEGRDRAFT_73391</name>
</gene>
<dbReference type="Proteomes" id="UP000006671">
    <property type="component" value="Unassembled WGS sequence"/>
</dbReference>
<dbReference type="KEGG" id="ngr:NAEGRDRAFT_73391"/>
<feature type="chain" id="PRO_5003038434" evidence="2">
    <location>
        <begin position="25"/>
        <end position="258"/>
    </location>
</feature>
<keyword evidence="1" id="KW-1133">Transmembrane helix</keyword>
<dbReference type="RefSeq" id="XP_002671589.1">
    <property type="nucleotide sequence ID" value="XM_002671543.1"/>
</dbReference>
<keyword evidence="4" id="KW-1185">Reference proteome</keyword>
<feature type="transmembrane region" description="Helical" evidence="1">
    <location>
        <begin position="236"/>
        <end position="257"/>
    </location>
</feature>
<feature type="signal peptide" evidence="2">
    <location>
        <begin position="1"/>
        <end position="24"/>
    </location>
</feature>